<evidence type="ECO:0000313" key="6">
    <source>
        <dbReference type="Proteomes" id="UP001218412"/>
    </source>
</evidence>
<keyword evidence="6" id="KW-1185">Reference proteome</keyword>
<evidence type="ECO:0000313" key="5">
    <source>
        <dbReference type="EMBL" id="WCR09518.1"/>
    </source>
</evidence>
<evidence type="ECO:0000259" key="4">
    <source>
        <dbReference type="Pfam" id="PF00171"/>
    </source>
</evidence>
<dbReference type="InterPro" id="IPR015590">
    <property type="entry name" value="Aldehyde_DH_dom"/>
</dbReference>
<dbReference type="Pfam" id="PF00171">
    <property type="entry name" value="Aldedh"/>
    <property type="match status" value="1"/>
</dbReference>
<dbReference type="InterPro" id="IPR016162">
    <property type="entry name" value="Ald_DH_N"/>
</dbReference>
<protein>
    <submittedName>
        <fullName evidence="5">Aldehyde dehydrogenase family protein</fullName>
    </submittedName>
</protein>
<feature type="domain" description="Aldehyde dehydrogenase" evidence="4">
    <location>
        <begin position="24"/>
        <end position="485"/>
    </location>
</feature>
<dbReference type="PROSITE" id="PS00687">
    <property type="entry name" value="ALDEHYDE_DEHYDR_GLU"/>
    <property type="match status" value="1"/>
</dbReference>
<dbReference type="RefSeq" id="WP_272857629.1">
    <property type="nucleotide sequence ID" value="NZ_CP067134.1"/>
</dbReference>
<dbReference type="Proteomes" id="UP001218412">
    <property type="component" value="Chromosome"/>
</dbReference>
<dbReference type="InterPro" id="IPR016161">
    <property type="entry name" value="Ald_DH/histidinol_DH"/>
</dbReference>
<evidence type="ECO:0000256" key="3">
    <source>
        <dbReference type="RuleBase" id="RU003345"/>
    </source>
</evidence>
<evidence type="ECO:0000256" key="1">
    <source>
        <dbReference type="ARBA" id="ARBA00023002"/>
    </source>
</evidence>
<sequence>MNVQPRAATSAIAASDGVFIDNTWQPARSGATLEVIAPATGKVITRIADGDAADIDAAVAAARRALQGAWGALSAAERGRILACAGALVEGAAEELAWLEAHDTGKPIAQARADIAATARYLEFYGGAADKVHGDTIPFLPGHMAMTEYVPLGVTGHIIPWNYPAQMFGRTIAASLAMGNACVLKPAEDACLTPLRLCEILRDAGLPDGALNCVPGRGEVAGAALAAHPGVDFLSFTGSPETGAAVQIAAAHNHIGCTLELGGKSPQILFADADLDRAMPVILKAITQNAGQTCSAGARLLVQDAILPEIAERLRDMVPNLTAAAPESDRDLGPLISRRQLDRVRGFCAQADADGIPLIAEGRIDAGAAEGGNWIAPRAYGPVPRDHALARQEVFGPILSLMRFTDEADAIALANDTEYGLVAGVWSQDGSRALRVARRIVAGQVFVNAYGAGGGIELPFGGMKKSGHGREKGFDALYEFAAIRTMVIRHD</sequence>
<proteinExistence type="inferred from homology"/>
<accession>A0ABY7SSN6</accession>
<dbReference type="EMBL" id="CP067134">
    <property type="protein sequence ID" value="WCR09518.1"/>
    <property type="molecule type" value="Genomic_DNA"/>
</dbReference>
<feature type="active site" evidence="2">
    <location>
        <position position="260"/>
    </location>
</feature>
<dbReference type="SUPFAM" id="SSF53720">
    <property type="entry name" value="ALDH-like"/>
    <property type="match status" value="1"/>
</dbReference>
<dbReference type="PANTHER" id="PTHR11699">
    <property type="entry name" value="ALDEHYDE DEHYDROGENASE-RELATED"/>
    <property type="match status" value="1"/>
</dbReference>
<dbReference type="InterPro" id="IPR016163">
    <property type="entry name" value="Ald_DH_C"/>
</dbReference>
<reference evidence="5 6" key="1">
    <citation type="submission" date="2021-01" db="EMBL/GenBank/DDBJ databases">
        <title>Biogeographic distribution of Paracoccus.</title>
        <authorList>
            <person name="Hollensteiner J."/>
            <person name="Leineberger J."/>
            <person name="Brinkhoff T."/>
            <person name="Daniel R."/>
        </authorList>
    </citation>
    <scope>NUCLEOTIDE SEQUENCE [LARGE SCALE GENOMIC DNA]</scope>
    <source>
        <strain evidence="5 6">LMG25392</strain>
    </source>
</reference>
<dbReference type="Gene3D" id="3.40.605.10">
    <property type="entry name" value="Aldehyde Dehydrogenase, Chain A, domain 1"/>
    <property type="match status" value="1"/>
</dbReference>
<evidence type="ECO:0000256" key="2">
    <source>
        <dbReference type="PROSITE-ProRule" id="PRU10007"/>
    </source>
</evidence>
<name>A0ABY7SSN6_9RHOB</name>
<gene>
    <name evidence="5" type="ORF">JHW45_10330</name>
</gene>
<keyword evidence="1 3" id="KW-0560">Oxidoreductase</keyword>
<comment type="similarity">
    <text evidence="3">Belongs to the aldehyde dehydrogenase family.</text>
</comment>
<dbReference type="Gene3D" id="3.40.309.10">
    <property type="entry name" value="Aldehyde Dehydrogenase, Chain A, domain 2"/>
    <property type="match status" value="1"/>
</dbReference>
<organism evidence="5 6">
    <name type="scientific">Paracoccus stylophorae</name>
    <dbReference type="NCBI Taxonomy" id="659350"/>
    <lineage>
        <taxon>Bacteria</taxon>
        <taxon>Pseudomonadati</taxon>
        <taxon>Pseudomonadota</taxon>
        <taxon>Alphaproteobacteria</taxon>
        <taxon>Rhodobacterales</taxon>
        <taxon>Paracoccaceae</taxon>
        <taxon>Paracoccus</taxon>
    </lineage>
</organism>
<dbReference type="InterPro" id="IPR029510">
    <property type="entry name" value="Ald_DH_CS_GLU"/>
</dbReference>